<feature type="transmembrane region" description="Helical" evidence="9">
    <location>
        <begin position="35"/>
        <end position="55"/>
    </location>
</feature>
<dbReference type="Gene3D" id="1.20.5.1930">
    <property type="match status" value="1"/>
</dbReference>
<evidence type="ECO:0000256" key="3">
    <source>
        <dbReference type="ARBA" id="ARBA00022553"/>
    </source>
</evidence>
<feature type="domain" description="Histidine kinase/HSP90-like ATPase" evidence="10">
    <location>
        <begin position="293"/>
        <end position="382"/>
    </location>
</feature>
<dbReference type="InterPro" id="IPR036890">
    <property type="entry name" value="HATPase_C_sf"/>
</dbReference>
<dbReference type="InterPro" id="IPR050482">
    <property type="entry name" value="Sensor_HK_TwoCompSys"/>
</dbReference>
<keyword evidence="7" id="KW-0067">ATP-binding</keyword>
<dbReference type="Gene3D" id="3.30.565.10">
    <property type="entry name" value="Histidine kinase-like ATPase, C-terminal domain"/>
    <property type="match status" value="1"/>
</dbReference>
<dbReference type="CDD" id="cd16917">
    <property type="entry name" value="HATPase_UhpB-NarQ-NarX-like"/>
    <property type="match status" value="1"/>
</dbReference>
<keyword evidence="12" id="KW-1185">Reference proteome</keyword>
<reference evidence="11" key="1">
    <citation type="submission" date="2022-10" db="EMBL/GenBank/DDBJ databases">
        <title>The complete genomes of actinobacterial strains from the NBC collection.</title>
        <authorList>
            <person name="Joergensen T.S."/>
            <person name="Alvarez Arevalo M."/>
            <person name="Sterndorff E.B."/>
            <person name="Faurdal D."/>
            <person name="Vuksanovic O."/>
            <person name="Mourched A.-S."/>
            <person name="Charusanti P."/>
            <person name="Shaw S."/>
            <person name="Blin K."/>
            <person name="Weber T."/>
        </authorList>
    </citation>
    <scope>NUCLEOTIDE SEQUENCE</scope>
    <source>
        <strain evidence="11">NBC_01432</strain>
    </source>
</reference>
<evidence type="ECO:0000256" key="8">
    <source>
        <dbReference type="ARBA" id="ARBA00023012"/>
    </source>
</evidence>
<keyword evidence="9" id="KW-1133">Transmembrane helix</keyword>
<proteinExistence type="predicted"/>
<organism evidence="11 12">
    <name type="scientific">Streptomyces niveus</name>
    <name type="common">Streptomyces spheroides</name>
    <dbReference type="NCBI Taxonomy" id="193462"/>
    <lineage>
        <taxon>Bacteria</taxon>
        <taxon>Bacillati</taxon>
        <taxon>Actinomycetota</taxon>
        <taxon>Actinomycetes</taxon>
        <taxon>Kitasatosporales</taxon>
        <taxon>Streptomycetaceae</taxon>
        <taxon>Streptomyces</taxon>
    </lineage>
</organism>
<evidence type="ECO:0000313" key="12">
    <source>
        <dbReference type="Proteomes" id="UP001432209"/>
    </source>
</evidence>
<evidence type="ECO:0000256" key="6">
    <source>
        <dbReference type="ARBA" id="ARBA00022777"/>
    </source>
</evidence>
<sequence length="382" mass="40555">MRETLRDAMRALGQLLVAFGLGLVSLMFLPLVLFTVIFTLIVVGAGVLPESVLLLRRFAGVKRRWVGEWTGEAVPEAYEPLVGELRERVRIALEDPGTLRDLRWVAVQFLYGTGAWCLGMPLAVVGVLVDGALYAVGRRPAVLPLLTRLVDHDAALARRLLSPAPGRRLAERVAELTVTRAEAVAAHGAELRRIERDLHDGTQARLVSLSMRIGLARRAYDDDPVRGRALLDDAQDQVEAALGELRHVVRGIHPPILTDRGLVGAVRALAAASGLQVVVEVTGGEDGPRAPAAVEAAAYFVVAEALTNAAKHSGAERATVELARGPGVLRVGVRDEGRGGADEGGGTGLLGIRRRIAALDGTVRVSSPVGGPTVVDVEIPNP</sequence>
<dbReference type="Pfam" id="PF02518">
    <property type="entry name" value="HATPase_c"/>
    <property type="match status" value="1"/>
</dbReference>
<feature type="transmembrane region" description="Helical" evidence="9">
    <location>
        <begin position="109"/>
        <end position="136"/>
    </location>
</feature>
<dbReference type="InterPro" id="IPR025828">
    <property type="entry name" value="Put_sensor_dom"/>
</dbReference>
<dbReference type="GO" id="GO:0016301">
    <property type="term" value="F:kinase activity"/>
    <property type="evidence" value="ECO:0007669"/>
    <property type="project" value="UniProtKB-KW"/>
</dbReference>
<dbReference type="PANTHER" id="PTHR24421:SF10">
    <property type="entry name" value="NITRATE_NITRITE SENSOR PROTEIN NARQ"/>
    <property type="match status" value="1"/>
</dbReference>
<evidence type="ECO:0000256" key="5">
    <source>
        <dbReference type="ARBA" id="ARBA00022741"/>
    </source>
</evidence>
<evidence type="ECO:0000256" key="2">
    <source>
        <dbReference type="ARBA" id="ARBA00012438"/>
    </source>
</evidence>
<keyword evidence="4" id="KW-0808">Transferase</keyword>
<gene>
    <name evidence="11" type="ORF">OG442_16075</name>
</gene>
<evidence type="ECO:0000256" key="7">
    <source>
        <dbReference type="ARBA" id="ARBA00022840"/>
    </source>
</evidence>
<evidence type="ECO:0000256" key="9">
    <source>
        <dbReference type="SAM" id="Phobius"/>
    </source>
</evidence>
<keyword evidence="9" id="KW-0812">Transmembrane</keyword>
<name>A0ABZ2A7S5_STRNV</name>
<dbReference type="SUPFAM" id="SSF55874">
    <property type="entry name" value="ATPase domain of HSP90 chaperone/DNA topoisomerase II/histidine kinase"/>
    <property type="match status" value="1"/>
</dbReference>
<evidence type="ECO:0000259" key="10">
    <source>
        <dbReference type="SMART" id="SM00387"/>
    </source>
</evidence>
<evidence type="ECO:0000256" key="1">
    <source>
        <dbReference type="ARBA" id="ARBA00000085"/>
    </source>
</evidence>
<dbReference type="Pfam" id="PF13796">
    <property type="entry name" value="Sensor"/>
    <property type="match status" value="1"/>
</dbReference>
<keyword evidence="8" id="KW-0902">Two-component regulatory system</keyword>
<dbReference type="Proteomes" id="UP001432209">
    <property type="component" value="Chromosome"/>
</dbReference>
<comment type="catalytic activity">
    <reaction evidence="1">
        <text>ATP + protein L-histidine = ADP + protein N-phospho-L-histidine.</text>
        <dbReference type="EC" id="2.7.13.3"/>
    </reaction>
</comment>
<keyword evidence="9" id="KW-0472">Membrane</keyword>
<keyword evidence="3" id="KW-0597">Phosphoprotein</keyword>
<dbReference type="SMART" id="SM00387">
    <property type="entry name" value="HATPase_c"/>
    <property type="match status" value="1"/>
</dbReference>
<dbReference type="EMBL" id="CP109495">
    <property type="protein sequence ID" value="WUX52937.1"/>
    <property type="molecule type" value="Genomic_DNA"/>
</dbReference>
<dbReference type="RefSeq" id="WP_329076586.1">
    <property type="nucleotide sequence ID" value="NZ_CP109495.1"/>
</dbReference>
<accession>A0ABZ2A7S5</accession>
<dbReference type="EC" id="2.7.13.3" evidence="2"/>
<dbReference type="InterPro" id="IPR011712">
    <property type="entry name" value="Sig_transdc_His_kin_sub3_dim/P"/>
</dbReference>
<feature type="transmembrane region" description="Helical" evidence="9">
    <location>
        <begin position="12"/>
        <end position="29"/>
    </location>
</feature>
<keyword evidence="5" id="KW-0547">Nucleotide-binding</keyword>
<dbReference type="InterPro" id="IPR003594">
    <property type="entry name" value="HATPase_dom"/>
</dbReference>
<dbReference type="PANTHER" id="PTHR24421">
    <property type="entry name" value="NITRATE/NITRITE SENSOR PROTEIN NARX-RELATED"/>
    <property type="match status" value="1"/>
</dbReference>
<evidence type="ECO:0000256" key="4">
    <source>
        <dbReference type="ARBA" id="ARBA00022679"/>
    </source>
</evidence>
<dbReference type="Pfam" id="PF07730">
    <property type="entry name" value="HisKA_3"/>
    <property type="match status" value="1"/>
</dbReference>
<keyword evidence="6 11" id="KW-0418">Kinase</keyword>
<protein>
    <recommendedName>
        <fullName evidence="2">histidine kinase</fullName>
        <ecNumber evidence="2">2.7.13.3</ecNumber>
    </recommendedName>
</protein>
<evidence type="ECO:0000313" key="11">
    <source>
        <dbReference type="EMBL" id="WUX52937.1"/>
    </source>
</evidence>